<dbReference type="AlphaFoldDB" id="A0A9W7G0S9"/>
<organism evidence="1 2">
    <name type="scientific">Triparma columacea</name>
    <dbReference type="NCBI Taxonomy" id="722753"/>
    <lineage>
        <taxon>Eukaryota</taxon>
        <taxon>Sar</taxon>
        <taxon>Stramenopiles</taxon>
        <taxon>Ochrophyta</taxon>
        <taxon>Bolidophyceae</taxon>
        <taxon>Parmales</taxon>
        <taxon>Triparmaceae</taxon>
        <taxon>Triparma</taxon>
    </lineage>
</organism>
<gene>
    <name evidence="1" type="ORF">TrCOL_g11559</name>
</gene>
<dbReference type="Proteomes" id="UP001165065">
    <property type="component" value="Unassembled WGS sequence"/>
</dbReference>
<dbReference type="EMBL" id="BRYA01000651">
    <property type="protein sequence ID" value="GMI27866.1"/>
    <property type="molecule type" value="Genomic_DNA"/>
</dbReference>
<accession>A0A9W7G0S9</accession>
<protein>
    <submittedName>
        <fullName evidence="1">Uncharacterized protein</fullName>
    </submittedName>
</protein>
<reference evidence="2" key="1">
    <citation type="journal article" date="2023" name="Commun. Biol.">
        <title>Genome analysis of Parmales, the sister group of diatoms, reveals the evolutionary specialization of diatoms from phago-mixotrophs to photoautotrophs.</title>
        <authorList>
            <person name="Ban H."/>
            <person name="Sato S."/>
            <person name="Yoshikawa S."/>
            <person name="Yamada K."/>
            <person name="Nakamura Y."/>
            <person name="Ichinomiya M."/>
            <person name="Sato N."/>
            <person name="Blanc-Mathieu R."/>
            <person name="Endo H."/>
            <person name="Kuwata A."/>
            <person name="Ogata H."/>
        </authorList>
    </citation>
    <scope>NUCLEOTIDE SEQUENCE [LARGE SCALE GENOMIC DNA]</scope>
</reference>
<keyword evidence="2" id="KW-1185">Reference proteome</keyword>
<evidence type="ECO:0000313" key="1">
    <source>
        <dbReference type="EMBL" id="GMI27866.1"/>
    </source>
</evidence>
<sequence>MSSLDSYAYSEALSLFQPRLASWESRVYGRGLAVDNFGEKAEAAIRDAEDRYDGLSAAALTGGGEGGLKERRAKKQRVMEVVEDGIRGLWERQMEDVRDKVKRDFKRDMLRNFKVDRTTGEKVPQDDTGATPGSLMRKAVFDFERRTEELSVPRLGLVKTKASQELSNTLASLIDNFDASPAAQLKVMSTIKKSASKPKPPSDRGVTPTFHLVSMIRPDGFGNLQGFCGYNFGGGHTVTVGVCNDADSPEVLNGFGGMRPPLVRIQPKVNIDIDL</sequence>
<proteinExistence type="predicted"/>
<dbReference type="OrthoDB" id="192158at2759"/>
<name>A0A9W7G0S9_9STRA</name>
<comment type="caution">
    <text evidence="1">The sequence shown here is derived from an EMBL/GenBank/DDBJ whole genome shotgun (WGS) entry which is preliminary data.</text>
</comment>
<evidence type="ECO:0000313" key="2">
    <source>
        <dbReference type="Proteomes" id="UP001165065"/>
    </source>
</evidence>